<organism evidence="2 3">
    <name type="scientific">Schinkia azotoformans LMG 9581</name>
    <dbReference type="NCBI Taxonomy" id="1131731"/>
    <lineage>
        <taxon>Bacteria</taxon>
        <taxon>Bacillati</taxon>
        <taxon>Bacillota</taxon>
        <taxon>Bacilli</taxon>
        <taxon>Bacillales</taxon>
        <taxon>Bacillaceae</taxon>
        <taxon>Calidifontibacillus/Schinkia group</taxon>
        <taxon>Schinkia</taxon>
    </lineage>
</organism>
<dbReference type="EMBL" id="AJLR01000123">
    <property type="protein sequence ID" value="EKN64119.1"/>
    <property type="molecule type" value="Genomic_DNA"/>
</dbReference>
<keyword evidence="1" id="KW-1133">Transmembrane helix</keyword>
<dbReference type="Pfam" id="PF14154">
    <property type="entry name" value="DUF4306"/>
    <property type="match status" value="1"/>
</dbReference>
<protein>
    <recommendedName>
        <fullName evidence="4">DUF4306 domain-containing protein</fullName>
    </recommendedName>
</protein>
<dbReference type="Proteomes" id="UP000006315">
    <property type="component" value="Unassembled WGS sequence"/>
</dbReference>
<feature type="transmembrane region" description="Helical" evidence="1">
    <location>
        <begin position="7"/>
        <end position="23"/>
    </location>
</feature>
<dbReference type="InterPro" id="IPR025440">
    <property type="entry name" value="DUF4306"/>
</dbReference>
<evidence type="ECO:0008006" key="4">
    <source>
        <dbReference type="Google" id="ProtNLM"/>
    </source>
</evidence>
<feature type="transmembrane region" description="Helical" evidence="1">
    <location>
        <begin position="70"/>
        <end position="91"/>
    </location>
</feature>
<dbReference type="STRING" id="1131731.BAZO_14754"/>
<evidence type="ECO:0000256" key="1">
    <source>
        <dbReference type="SAM" id="Phobius"/>
    </source>
</evidence>
<accession>K6D755</accession>
<keyword evidence="1" id="KW-0472">Membrane</keyword>
<dbReference type="AlphaFoldDB" id="K6D755"/>
<comment type="caution">
    <text evidence="2">The sequence shown here is derived from an EMBL/GenBank/DDBJ whole genome shotgun (WGS) entry which is preliminary data.</text>
</comment>
<feature type="transmembrane region" description="Helical" evidence="1">
    <location>
        <begin position="98"/>
        <end position="117"/>
    </location>
</feature>
<name>K6D755_SCHAZ</name>
<dbReference type="RefSeq" id="WP_003332364.1">
    <property type="nucleotide sequence ID" value="NZ_AJLR01000123.1"/>
</dbReference>
<keyword evidence="3" id="KW-1185">Reference proteome</keyword>
<gene>
    <name evidence="2" type="ORF">BAZO_14754</name>
</gene>
<keyword evidence="1" id="KW-0812">Transmembrane</keyword>
<feature type="transmembrane region" description="Helical" evidence="1">
    <location>
        <begin position="129"/>
        <end position="148"/>
    </location>
</feature>
<reference evidence="2 3" key="1">
    <citation type="journal article" date="2012" name="Front. Microbiol.">
        <title>Redundancy and modularity in membrane-associated dissimilatory nitrate reduction in Bacillus.</title>
        <authorList>
            <person name="Heylen K."/>
            <person name="Keltjens J."/>
        </authorList>
    </citation>
    <scope>NUCLEOTIDE SEQUENCE [LARGE SCALE GENOMIC DNA]</scope>
    <source>
        <strain evidence="2 3">LMG 9581</strain>
    </source>
</reference>
<sequence>MVYILQYCIFITLFLFFTLLAWYEGSALLDVQWEWKYTAFFSNVINGAIKKESDISQLDFFLYAAKFRPVFPIFMVLTLSYIVTISAKLVLKNSYKKLILFYSLFGLLFFFLTVFVSDSPTIGGKYFTILFIILSIINFTISLYHYIFRVRGMDNTKM</sequence>
<proteinExistence type="predicted"/>
<evidence type="ECO:0000313" key="2">
    <source>
        <dbReference type="EMBL" id="EKN64119.1"/>
    </source>
</evidence>
<evidence type="ECO:0000313" key="3">
    <source>
        <dbReference type="Proteomes" id="UP000006315"/>
    </source>
</evidence>